<dbReference type="PROSITE" id="PS51257">
    <property type="entry name" value="PROKAR_LIPOPROTEIN"/>
    <property type="match status" value="1"/>
</dbReference>
<dbReference type="SUPFAM" id="SSF48452">
    <property type="entry name" value="TPR-like"/>
    <property type="match status" value="1"/>
</dbReference>
<accession>A0A3B1AN13</accession>
<dbReference type="Pfam" id="PF14559">
    <property type="entry name" value="TPR_19"/>
    <property type="match status" value="1"/>
</dbReference>
<sequence>MQKYLRFLFILPVLWLAACSLEVKQPAPEIEEDSSLIQIRPSDSSSPAVLSLLQKARTAAREGELEVAEVQLERALRIEPRNASLWHFMARLRLEQGRMEQAAGLAARSNSFEHDDLLLQANNWRIIAHAQFQQGNMKAAKEAQARADALAKDND</sequence>
<organism evidence="1">
    <name type="scientific">hydrothermal vent metagenome</name>
    <dbReference type="NCBI Taxonomy" id="652676"/>
    <lineage>
        <taxon>unclassified sequences</taxon>
        <taxon>metagenomes</taxon>
        <taxon>ecological metagenomes</taxon>
    </lineage>
</organism>
<reference evidence="1" key="1">
    <citation type="submission" date="2018-06" db="EMBL/GenBank/DDBJ databases">
        <authorList>
            <person name="Zhirakovskaya E."/>
        </authorList>
    </citation>
    <scope>NUCLEOTIDE SEQUENCE</scope>
</reference>
<protein>
    <submittedName>
        <fullName evidence="1">Uncharacterized protein</fullName>
    </submittedName>
</protein>
<dbReference type="AlphaFoldDB" id="A0A3B1AN13"/>
<dbReference type="Pfam" id="PF13181">
    <property type="entry name" value="TPR_8"/>
    <property type="match status" value="1"/>
</dbReference>
<dbReference type="EMBL" id="UOFY01000015">
    <property type="protein sequence ID" value="VAX07346.1"/>
    <property type="molecule type" value="Genomic_DNA"/>
</dbReference>
<evidence type="ECO:0000313" key="1">
    <source>
        <dbReference type="EMBL" id="VAX07346.1"/>
    </source>
</evidence>
<gene>
    <name evidence="1" type="ORF">MNBD_GAMMA25-2642</name>
</gene>
<name>A0A3B1AN13_9ZZZZ</name>
<dbReference type="InterPro" id="IPR011990">
    <property type="entry name" value="TPR-like_helical_dom_sf"/>
</dbReference>
<dbReference type="InterPro" id="IPR019734">
    <property type="entry name" value="TPR_rpt"/>
</dbReference>
<proteinExistence type="predicted"/>
<dbReference type="Gene3D" id="1.25.40.10">
    <property type="entry name" value="Tetratricopeptide repeat domain"/>
    <property type="match status" value="1"/>
</dbReference>